<sequence length="296" mass="32295">MDVRWLQDFLAVAETGNFTRAAERRNSSQAAFSRRIQSLEQWLGVALIDRSVFPTRLTAEGEQFRQHAGEILRQLLDARMEVAGKAATGREPVRIGLPYVLATAGLPRWWTGWAEDPRLTGSIVLGNIHDLVTDLSAGNLDLLICYHSDQQPILPDPKRFERTVVETDTLRPYASRTLGASLPGTAGRPLPLLMYSAGVYFARLVDLILDTAGEPVAGTRVLESDMADVLRDMALAGHGLAWLPDRTVAAGADPAGLVPAGGAAWTLPLTVVAFRDRTNRRRAVARLWARLVAQGA</sequence>
<proteinExistence type="inferred from homology"/>
<evidence type="ECO:0000259" key="5">
    <source>
        <dbReference type="PROSITE" id="PS50931"/>
    </source>
</evidence>
<reference evidence="6 7" key="1">
    <citation type="submission" date="2020-05" db="EMBL/GenBank/DDBJ databases">
        <title>Azospirillum oleiclasticum sp. nov, a nitrogen-fixing and heavy crude oil-emulsifying bacterium isolated from the crude oil of Yumen Oilfield.</title>
        <authorList>
            <person name="Wu D."/>
            <person name="Cai M."/>
            <person name="Zhang X."/>
        </authorList>
    </citation>
    <scope>NUCLEOTIDE SEQUENCE [LARGE SCALE GENOMIC DNA]</scope>
    <source>
        <strain evidence="6 7">ROY-1-1-2</strain>
    </source>
</reference>
<evidence type="ECO:0000256" key="1">
    <source>
        <dbReference type="ARBA" id="ARBA00009437"/>
    </source>
</evidence>
<dbReference type="PROSITE" id="PS50931">
    <property type="entry name" value="HTH_LYSR"/>
    <property type="match status" value="1"/>
</dbReference>
<dbReference type="Proteomes" id="UP000584642">
    <property type="component" value="Unassembled WGS sequence"/>
</dbReference>
<dbReference type="SUPFAM" id="SSF53850">
    <property type="entry name" value="Periplasmic binding protein-like II"/>
    <property type="match status" value="1"/>
</dbReference>
<organism evidence="6 7">
    <name type="scientific">Azospirillum oleiclasticum</name>
    <dbReference type="NCBI Taxonomy" id="2735135"/>
    <lineage>
        <taxon>Bacteria</taxon>
        <taxon>Pseudomonadati</taxon>
        <taxon>Pseudomonadota</taxon>
        <taxon>Alphaproteobacteria</taxon>
        <taxon>Rhodospirillales</taxon>
        <taxon>Azospirillaceae</taxon>
        <taxon>Azospirillum</taxon>
    </lineage>
</organism>
<dbReference type="PANTHER" id="PTHR30126">
    <property type="entry name" value="HTH-TYPE TRANSCRIPTIONAL REGULATOR"/>
    <property type="match status" value="1"/>
</dbReference>
<dbReference type="Gene3D" id="3.40.190.10">
    <property type="entry name" value="Periplasmic binding protein-like II"/>
    <property type="match status" value="2"/>
</dbReference>
<dbReference type="Pfam" id="PF03466">
    <property type="entry name" value="LysR_substrate"/>
    <property type="match status" value="1"/>
</dbReference>
<dbReference type="InterPro" id="IPR036390">
    <property type="entry name" value="WH_DNA-bd_sf"/>
</dbReference>
<comment type="similarity">
    <text evidence="1">Belongs to the LysR transcriptional regulatory family.</text>
</comment>
<evidence type="ECO:0000313" key="7">
    <source>
        <dbReference type="Proteomes" id="UP000584642"/>
    </source>
</evidence>
<dbReference type="InterPro" id="IPR036388">
    <property type="entry name" value="WH-like_DNA-bd_sf"/>
</dbReference>
<protein>
    <submittedName>
        <fullName evidence="6">LysR family transcriptional regulator</fullName>
    </submittedName>
</protein>
<name>A0ABX2T6C8_9PROT</name>
<dbReference type="PRINTS" id="PR00039">
    <property type="entry name" value="HTHLYSR"/>
</dbReference>
<evidence type="ECO:0000256" key="4">
    <source>
        <dbReference type="ARBA" id="ARBA00023163"/>
    </source>
</evidence>
<keyword evidence="4" id="KW-0804">Transcription</keyword>
<feature type="domain" description="HTH lysR-type" evidence="5">
    <location>
        <begin position="1"/>
        <end position="58"/>
    </location>
</feature>
<dbReference type="RefSeq" id="WP_180281647.1">
    <property type="nucleotide sequence ID" value="NZ_JABFDB010000004.1"/>
</dbReference>
<dbReference type="PANTHER" id="PTHR30126:SF2">
    <property type="entry name" value="HTH-TYPE TRANSCRIPTIONAL REGULATOR YJIE"/>
    <property type="match status" value="1"/>
</dbReference>
<evidence type="ECO:0000256" key="2">
    <source>
        <dbReference type="ARBA" id="ARBA00023015"/>
    </source>
</evidence>
<dbReference type="Pfam" id="PF00126">
    <property type="entry name" value="HTH_1"/>
    <property type="match status" value="1"/>
</dbReference>
<keyword evidence="2" id="KW-0805">Transcription regulation</keyword>
<evidence type="ECO:0000313" key="6">
    <source>
        <dbReference type="EMBL" id="NYZ19889.1"/>
    </source>
</evidence>
<accession>A0ABX2T6C8</accession>
<dbReference type="EMBL" id="JABFDB010000004">
    <property type="protein sequence ID" value="NYZ19889.1"/>
    <property type="molecule type" value="Genomic_DNA"/>
</dbReference>
<keyword evidence="7" id="KW-1185">Reference proteome</keyword>
<comment type="caution">
    <text evidence="6">The sequence shown here is derived from an EMBL/GenBank/DDBJ whole genome shotgun (WGS) entry which is preliminary data.</text>
</comment>
<dbReference type="Gene3D" id="1.10.10.10">
    <property type="entry name" value="Winged helix-like DNA-binding domain superfamily/Winged helix DNA-binding domain"/>
    <property type="match status" value="1"/>
</dbReference>
<dbReference type="SUPFAM" id="SSF46785">
    <property type="entry name" value="Winged helix' DNA-binding domain"/>
    <property type="match status" value="1"/>
</dbReference>
<gene>
    <name evidence="6" type="ORF">HND93_09205</name>
</gene>
<dbReference type="InterPro" id="IPR005119">
    <property type="entry name" value="LysR_subst-bd"/>
</dbReference>
<keyword evidence="3" id="KW-0238">DNA-binding</keyword>
<dbReference type="InterPro" id="IPR000847">
    <property type="entry name" value="LysR_HTH_N"/>
</dbReference>
<dbReference type="CDD" id="cd05466">
    <property type="entry name" value="PBP2_LTTR_substrate"/>
    <property type="match status" value="1"/>
</dbReference>
<evidence type="ECO:0000256" key="3">
    <source>
        <dbReference type="ARBA" id="ARBA00023125"/>
    </source>
</evidence>